<evidence type="ECO:0000256" key="2">
    <source>
        <dbReference type="ARBA" id="ARBA00010239"/>
    </source>
</evidence>
<evidence type="ECO:0000256" key="5">
    <source>
        <dbReference type="ARBA" id="ARBA00023242"/>
    </source>
</evidence>
<sequence length="193" mass="21591">MELKLKVSDLVHDSDVEIYPFSRRMTMDLNLPSGFTPLISQQMQTQLGEFRALEAQEMTVEERVRTLRDVNNFESDPEGFARGLCKDLELEDSDVAPAIALSIREQLYEIANQNIATGRETCISKKVRAESGADFTQPGALGTSSVNLMRHPSTKISTVRIKSGRRGKKTHTAVVMFEFRLVAAWGVLMILSI</sequence>
<dbReference type="GO" id="GO:0005634">
    <property type="term" value="C:nucleus"/>
    <property type="evidence" value="ECO:0007669"/>
    <property type="project" value="UniProtKB-SubCell"/>
</dbReference>
<evidence type="ECO:0000256" key="1">
    <source>
        <dbReference type="ARBA" id="ARBA00004123"/>
    </source>
</evidence>
<dbReference type="AlphaFoldDB" id="A0ABD1Y6A2"/>
<dbReference type="PANTHER" id="PTHR10019">
    <property type="entry name" value="SNF5"/>
    <property type="match status" value="1"/>
</dbReference>
<evidence type="ECO:0000313" key="7">
    <source>
        <dbReference type="Proteomes" id="UP001605036"/>
    </source>
</evidence>
<gene>
    <name evidence="6" type="ORF">R1flu_002501</name>
</gene>
<evidence type="ECO:0000256" key="4">
    <source>
        <dbReference type="ARBA" id="ARBA00023163"/>
    </source>
</evidence>
<keyword evidence="7" id="KW-1185">Reference proteome</keyword>
<organism evidence="6 7">
    <name type="scientific">Riccia fluitans</name>
    <dbReference type="NCBI Taxonomy" id="41844"/>
    <lineage>
        <taxon>Eukaryota</taxon>
        <taxon>Viridiplantae</taxon>
        <taxon>Streptophyta</taxon>
        <taxon>Embryophyta</taxon>
        <taxon>Marchantiophyta</taxon>
        <taxon>Marchantiopsida</taxon>
        <taxon>Marchantiidae</taxon>
        <taxon>Marchantiales</taxon>
        <taxon>Ricciaceae</taxon>
        <taxon>Riccia</taxon>
    </lineage>
</organism>
<comment type="similarity">
    <text evidence="2">Belongs to the SNF5 family.</text>
</comment>
<evidence type="ECO:0000256" key="3">
    <source>
        <dbReference type="ARBA" id="ARBA00023015"/>
    </source>
</evidence>
<evidence type="ECO:0000313" key="6">
    <source>
        <dbReference type="EMBL" id="KAL2622296.1"/>
    </source>
</evidence>
<accession>A0ABD1Y6A2</accession>
<comment type="subcellular location">
    <subcellularLocation>
        <location evidence="1">Nucleus</location>
    </subcellularLocation>
</comment>
<name>A0ABD1Y6A2_9MARC</name>
<dbReference type="InterPro" id="IPR006939">
    <property type="entry name" value="SNF5"/>
</dbReference>
<dbReference type="Proteomes" id="UP001605036">
    <property type="component" value="Unassembled WGS sequence"/>
</dbReference>
<comment type="caution">
    <text evidence="6">The sequence shown here is derived from an EMBL/GenBank/DDBJ whole genome shotgun (WGS) entry which is preliminary data.</text>
</comment>
<dbReference type="EMBL" id="JBHFFA010000006">
    <property type="protein sequence ID" value="KAL2622296.1"/>
    <property type="molecule type" value="Genomic_DNA"/>
</dbReference>
<protein>
    <submittedName>
        <fullName evidence="6">Uncharacterized protein</fullName>
    </submittedName>
</protein>
<proteinExistence type="inferred from homology"/>
<keyword evidence="5" id="KW-0539">Nucleus</keyword>
<keyword evidence="3" id="KW-0805">Transcription regulation</keyword>
<reference evidence="6 7" key="1">
    <citation type="submission" date="2024-09" db="EMBL/GenBank/DDBJ databases">
        <title>Chromosome-scale assembly of Riccia fluitans.</title>
        <authorList>
            <person name="Paukszto L."/>
            <person name="Sawicki J."/>
            <person name="Karawczyk K."/>
            <person name="Piernik-Szablinska J."/>
            <person name="Szczecinska M."/>
            <person name="Mazdziarz M."/>
        </authorList>
    </citation>
    <scope>NUCLEOTIDE SEQUENCE [LARGE SCALE GENOMIC DNA]</scope>
    <source>
        <strain evidence="6">Rf_01</strain>
        <tissue evidence="6">Aerial parts of the thallus</tissue>
    </source>
</reference>
<dbReference type="Pfam" id="PF04855">
    <property type="entry name" value="SNF5"/>
    <property type="match status" value="1"/>
</dbReference>
<keyword evidence="4" id="KW-0804">Transcription</keyword>